<proteinExistence type="predicted"/>
<protein>
    <submittedName>
        <fullName evidence="3">Uncharacterized protein</fullName>
    </submittedName>
</protein>
<name>A0AAW0XCR4_CHEQU</name>
<reference evidence="3 4" key="1">
    <citation type="journal article" date="2024" name="BMC Genomics">
        <title>Genome assembly of redclaw crayfish (Cherax quadricarinatus) provides insights into its immune adaptation and hypoxia tolerance.</title>
        <authorList>
            <person name="Liu Z."/>
            <person name="Zheng J."/>
            <person name="Li H."/>
            <person name="Fang K."/>
            <person name="Wang S."/>
            <person name="He J."/>
            <person name="Zhou D."/>
            <person name="Weng S."/>
            <person name="Chi M."/>
            <person name="Gu Z."/>
            <person name="He J."/>
            <person name="Li F."/>
            <person name="Wang M."/>
        </authorList>
    </citation>
    <scope>NUCLEOTIDE SEQUENCE [LARGE SCALE GENOMIC DNA]</scope>
    <source>
        <strain evidence="3">ZL_2023a</strain>
    </source>
</reference>
<feature type="non-terminal residue" evidence="3">
    <location>
        <position position="1"/>
    </location>
</feature>
<feature type="region of interest" description="Disordered" evidence="2">
    <location>
        <begin position="79"/>
        <end position="105"/>
    </location>
</feature>
<organism evidence="3 4">
    <name type="scientific">Cherax quadricarinatus</name>
    <name type="common">Australian red claw crayfish</name>
    <dbReference type="NCBI Taxonomy" id="27406"/>
    <lineage>
        <taxon>Eukaryota</taxon>
        <taxon>Metazoa</taxon>
        <taxon>Ecdysozoa</taxon>
        <taxon>Arthropoda</taxon>
        <taxon>Crustacea</taxon>
        <taxon>Multicrustacea</taxon>
        <taxon>Malacostraca</taxon>
        <taxon>Eumalacostraca</taxon>
        <taxon>Eucarida</taxon>
        <taxon>Decapoda</taxon>
        <taxon>Pleocyemata</taxon>
        <taxon>Astacidea</taxon>
        <taxon>Parastacoidea</taxon>
        <taxon>Parastacidae</taxon>
        <taxon>Cherax</taxon>
    </lineage>
</organism>
<evidence type="ECO:0000313" key="4">
    <source>
        <dbReference type="Proteomes" id="UP001445076"/>
    </source>
</evidence>
<evidence type="ECO:0000313" key="3">
    <source>
        <dbReference type="EMBL" id="KAK8737479.1"/>
    </source>
</evidence>
<dbReference type="AlphaFoldDB" id="A0AAW0XCR4"/>
<evidence type="ECO:0000256" key="2">
    <source>
        <dbReference type="SAM" id="MobiDB-lite"/>
    </source>
</evidence>
<keyword evidence="1" id="KW-0175">Coiled coil</keyword>
<dbReference type="Proteomes" id="UP001445076">
    <property type="component" value="Unassembled WGS sequence"/>
</dbReference>
<comment type="caution">
    <text evidence="3">The sequence shown here is derived from an EMBL/GenBank/DDBJ whole genome shotgun (WGS) entry which is preliminary data.</text>
</comment>
<keyword evidence="4" id="KW-1185">Reference proteome</keyword>
<evidence type="ECO:0000256" key="1">
    <source>
        <dbReference type="SAM" id="Coils"/>
    </source>
</evidence>
<accession>A0AAW0XCR4</accession>
<sequence>WNVITDFATDIQDEIEKIQIEETIENEEELEKKEEKNLEITDDVLQMLEEKSKKSLRYKRSFFVRMVSDPKIYNPKIVRSLPSTSKRRHTTSETTEEENLSVNSPTIDHDNLAKMLQQTNLKEFFSKVEAKYKFINKTTSDLSDRLLASAFLNNVRREEELIQ</sequence>
<gene>
    <name evidence="3" type="ORF">OTU49_004510</name>
</gene>
<dbReference type="EMBL" id="JARKIK010000042">
    <property type="protein sequence ID" value="KAK8737479.1"/>
    <property type="molecule type" value="Genomic_DNA"/>
</dbReference>
<feature type="coiled-coil region" evidence="1">
    <location>
        <begin position="17"/>
        <end position="51"/>
    </location>
</feature>